<reference evidence="1 2" key="1">
    <citation type="submission" date="2014-04" db="EMBL/GenBank/DDBJ databases">
        <authorList>
            <consortium name="DOE Joint Genome Institute"/>
            <person name="Kuo A."/>
            <person name="Ruytinx J."/>
            <person name="Rineau F."/>
            <person name="Colpaert J."/>
            <person name="Kohler A."/>
            <person name="Nagy L.G."/>
            <person name="Floudas D."/>
            <person name="Copeland A."/>
            <person name="Barry K.W."/>
            <person name="Cichocki N."/>
            <person name="Veneault-Fourrey C."/>
            <person name="LaButti K."/>
            <person name="Lindquist E.A."/>
            <person name="Lipzen A."/>
            <person name="Lundell T."/>
            <person name="Morin E."/>
            <person name="Murat C."/>
            <person name="Sun H."/>
            <person name="Tunlid A."/>
            <person name="Henrissat B."/>
            <person name="Grigoriev I.V."/>
            <person name="Hibbett D.S."/>
            <person name="Martin F."/>
            <person name="Nordberg H.P."/>
            <person name="Cantor M.N."/>
            <person name="Hua S.X."/>
        </authorList>
    </citation>
    <scope>NUCLEOTIDE SEQUENCE [LARGE SCALE GENOMIC DNA]</scope>
    <source>
        <strain evidence="1 2">UH-Slu-Lm8-n1</strain>
    </source>
</reference>
<evidence type="ECO:0000313" key="2">
    <source>
        <dbReference type="Proteomes" id="UP000054485"/>
    </source>
</evidence>
<dbReference type="OrthoDB" id="10527120at2759"/>
<dbReference type="EMBL" id="KN836248">
    <property type="protein sequence ID" value="KIK32431.1"/>
    <property type="molecule type" value="Genomic_DNA"/>
</dbReference>
<sequence>MEANTRGEDSEDDELKILEHRLVSVMEELQCEDVHSQGKTDRIHSRICYASQGRCKDGYCLTAGSGSAYERKAQETKFKPKQRNKKTR</sequence>
<reference evidence="2" key="2">
    <citation type="submission" date="2015-01" db="EMBL/GenBank/DDBJ databases">
        <title>Evolutionary Origins and Diversification of the Mycorrhizal Mutualists.</title>
        <authorList>
            <consortium name="DOE Joint Genome Institute"/>
            <consortium name="Mycorrhizal Genomics Consortium"/>
            <person name="Kohler A."/>
            <person name="Kuo A."/>
            <person name="Nagy L.G."/>
            <person name="Floudas D."/>
            <person name="Copeland A."/>
            <person name="Barry K.W."/>
            <person name="Cichocki N."/>
            <person name="Veneault-Fourrey C."/>
            <person name="LaButti K."/>
            <person name="Lindquist E.A."/>
            <person name="Lipzen A."/>
            <person name="Lundell T."/>
            <person name="Morin E."/>
            <person name="Murat C."/>
            <person name="Riley R."/>
            <person name="Ohm R."/>
            <person name="Sun H."/>
            <person name="Tunlid A."/>
            <person name="Henrissat B."/>
            <person name="Grigoriev I.V."/>
            <person name="Hibbett D.S."/>
            <person name="Martin F."/>
        </authorList>
    </citation>
    <scope>NUCLEOTIDE SEQUENCE [LARGE SCALE GENOMIC DNA]</scope>
    <source>
        <strain evidence="2">UH-Slu-Lm8-n1</strain>
    </source>
</reference>
<name>A0A0C9ZT23_9AGAM</name>
<keyword evidence="2" id="KW-1185">Reference proteome</keyword>
<dbReference type="InParanoid" id="A0A0C9ZT23"/>
<dbReference type="HOGENOM" id="CLU_2470555_0_0_1"/>
<evidence type="ECO:0000313" key="1">
    <source>
        <dbReference type="EMBL" id="KIK32431.1"/>
    </source>
</evidence>
<dbReference type="AlphaFoldDB" id="A0A0C9ZT23"/>
<gene>
    <name evidence="1" type="ORF">CY34DRAFT_814284</name>
</gene>
<protein>
    <submittedName>
        <fullName evidence="1">Uncharacterized protein</fullName>
    </submittedName>
</protein>
<proteinExistence type="predicted"/>
<accession>A0A0C9ZT23</accession>
<dbReference type="Proteomes" id="UP000054485">
    <property type="component" value="Unassembled WGS sequence"/>
</dbReference>
<organism evidence="1 2">
    <name type="scientific">Suillus luteus UH-Slu-Lm8-n1</name>
    <dbReference type="NCBI Taxonomy" id="930992"/>
    <lineage>
        <taxon>Eukaryota</taxon>
        <taxon>Fungi</taxon>
        <taxon>Dikarya</taxon>
        <taxon>Basidiomycota</taxon>
        <taxon>Agaricomycotina</taxon>
        <taxon>Agaricomycetes</taxon>
        <taxon>Agaricomycetidae</taxon>
        <taxon>Boletales</taxon>
        <taxon>Suillineae</taxon>
        <taxon>Suillaceae</taxon>
        <taxon>Suillus</taxon>
    </lineage>
</organism>